<comment type="caution">
    <text evidence="1">The sequence shown here is derived from an EMBL/GenBank/DDBJ whole genome shotgun (WGS) entry which is preliminary data.</text>
</comment>
<name>A0A9N8VYW2_9GLOM</name>
<dbReference type="EMBL" id="CAJVPQ010000310">
    <property type="protein sequence ID" value="CAG8469201.1"/>
    <property type="molecule type" value="Genomic_DNA"/>
</dbReference>
<protein>
    <submittedName>
        <fullName evidence="1">15791_t:CDS:1</fullName>
    </submittedName>
</protein>
<proteinExistence type="predicted"/>
<sequence>MSAQLAFMVQDLENLQNIQQSHAIMILILSQVALREIRTSPFNCKESIGSNKSYYSAV</sequence>
<reference evidence="1" key="1">
    <citation type="submission" date="2021-06" db="EMBL/GenBank/DDBJ databases">
        <authorList>
            <person name="Kallberg Y."/>
            <person name="Tangrot J."/>
            <person name="Rosling A."/>
        </authorList>
    </citation>
    <scope>NUCLEOTIDE SEQUENCE</scope>
    <source>
        <strain evidence="1">UK204</strain>
    </source>
</reference>
<evidence type="ECO:0000313" key="1">
    <source>
        <dbReference type="EMBL" id="CAG8469201.1"/>
    </source>
</evidence>
<accession>A0A9N8VYW2</accession>
<gene>
    <name evidence="1" type="ORF">FCALED_LOCUS2137</name>
</gene>
<organism evidence="1 2">
    <name type="scientific">Funneliformis caledonium</name>
    <dbReference type="NCBI Taxonomy" id="1117310"/>
    <lineage>
        <taxon>Eukaryota</taxon>
        <taxon>Fungi</taxon>
        <taxon>Fungi incertae sedis</taxon>
        <taxon>Mucoromycota</taxon>
        <taxon>Glomeromycotina</taxon>
        <taxon>Glomeromycetes</taxon>
        <taxon>Glomerales</taxon>
        <taxon>Glomeraceae</taxon>
        <taxon>Funneliformis</taxon>
    </lineage>
</organism>
<dbReference type="AlphaFoldDB" id="A0A9N8VYW2"/>
<evidence type="ECO:0000313" key="2">
    <source>
        <dbReference type="Proteomes" id="UP000789570"/>
    </source>
</evidence>
<keyword evidence="2" id="KW-1185">Reference proteome</keyword>
<dbReference type="Proteomes" id="UP000789570">
    <property type="component" value="Unassembled WGS sequence"/>
</dbReference>